<dbReference type="PRINTS" id="PR00081">
    <property type="entry name" value="GDHRDH"/>
</dbReference>
<keyword evidence="4" id="KW-1185">Reference proteome</keyword>
<dbReference type="InterPro" id="IPR002347">
    <property type="entry name" value="SDR_fam"/>
</dbReference>
<accession>A0A420WJZ2</accession>
<protein>
    <submittedName>
        <fullName evidence="3">NAD(P)-dependent dehydrogenase (Short-subunit alcohol dehydrogenase family)</fullName>
    </submittedName>
</protein>
<dbReference type="InterPro" id="IPR036291">
    <property type="entry name" value="NAD(P)-bd_dom_sf"/>
</dbReference>
<dbReference type="EMBL" id="RBII01000001">
    <property type="protein sequence ID" value="RKQ71246.1"/>
    <property type="molecule type" value="Genomic_DNA"/>
</dbReference>
<dbReference type="Pfam" id="PF00106">
    <property type="entry name" value="adh_short"/>
    <property type="match status" value="1"/>
</dbReference>
<evidence type="ECO:0000256" key="1">
    <source>
        <dbReference type="ARBA" id="ARBA00006484"/>
    </source>
</evidence>
<dbReference type="Proteomes" id="UP000282211">
    <property type="component" value="Unassembled WGS sequence"/>
</dbReference>
<dbReference type="Gene3D" id="3.40.50.720">
    <property type="entry name" value="NAD(P)-binding Rossmann-like Domain"/>
    <property type="match status" value="1"/>
</dbReference>
<dbReference type="FunCoup" id="A0A420WJZ2">
    <property type="interactions" value="23"/>
</dbReference>
<dbReference type="NCBIfam" id="NF006597">
    <property type="entry name" value="PRK09134.1"/>
    <property type="match status" value="1"/>
</dbReference>
<organism evidence="3 4">
    <name type="scientific">Litorimonas taeanensis</name>
    <dbReference type="NCBI Taxonomy" id="568099"/>
    <lineage>
        <taxon>Bacteria</taxon>
        <taxon>Pseudomonadati</taxon>
        <taxon>Pseudomonadota</taxon>
        <taxon>Alphaproteobacteria</taxon>
        <taxon>Maricaulales</taxon>
        <taxon>Robiginitomaculaceae</taxon>
    </lineage>
</organism>
<dbReference type="InParanoid" id="A0A420WJZ2"/>
<dbReference type="SUPFAM" id="SSF51735">
    <property type="entry name" value="NAD(P)-binding Rossmann-fold domains"/>
    <property type="match status" value="1"/>
</dbReference>
<name>A0A420WJZ2_9PROT</name>
<evidence type="ECO:0000313" key="3">
    <source>
        <dbReference type="EMBL" id="RKQ71246.1"/>
    </source>
</evidence>
<dbReference type="OrthoDB" id="9786360at2"/>
<dbReference type="PANTHER" id="PTHR43639">
    <property type="entry name" value="OXIDOREDUCTASE, SHORT-CHAIN DEHYDROGENASE/REDUCTASE FAMILY (AFU_ORTHOLOGUE AFUA_5G02870)"/>
    <property type="match status" value="1"/>
</dbReference>
<dbReference type="GO" id="GO:0016491">
    <property type="term" value="F:oxidoreductase activity"/>
    <property type="evidence" value="ECO:0007669"/>
    <property type="project" value="UniProtKB-KW"/>
</dbReference>
<sequence>MTKTVLITGGAARIGAHLSKGLAADDWTVIIHYFRSKQKANDLASEIESLGGKALTIQANLSVPQECDSLIERASSKSGQAITALINNASTFQDDRAETFTRAAYDYHMEANLRAPILLSQHFAAQAPSGSNIINIIDQRVLKPNPQFFSYSLSKAGLHWATTTMAQALAPNIRVNAIGPGPVLQNTGQSELEFAEEASQTLLGRGSPPESLLQAVSYLLSATSVTGQFLAVDSGQHLRWETPDIKLDKGQ</sequence>
<reference evidence="3 4" key="1">
    <citation type="submission" date="2018-10" db="EMBL/GenBank/DDBJ databases">
        <title>Genomic Encyclopedia of Type Strains, Phase IV (KMG-IV): sequencing the most valuable type-strain genomes for metagenomic binning, comparative biology and taxonomic classification.</title>
        <authorList>
            <person name="Goeker M."/>
        </authorList>
    </citation>
    <scope>NUCLEOTIDE SEQUENCE [LARGE SCALE GENOMIC DNA]</scope>
    <source>
        <strain evidence="3 4">DSM 22008</strain>
    </source>
</reference>
<evidence type="ECO:0000313" key="4">
    <source>
        <dbReference type="Proteomes" id="UP000282211"/>
    </source>
</evidence>
<gene>
    <name evidence="3" type="ORF">DES40_0559</name>
</gene>
<keyword evidence="2" id="KW-0560">Oxidoreductase</keyword>
<proteinExistence type="inferred from homology"/>
<comment type="caution">
    <text evidence="3">The sequence shown here is derived from an EMBL/GenBank/DDBJ whole genome shotgun (WGS) entry which is preliminary data.</text>
</comment>
<dbReference type="AlphaFoldDB" id="A0A420WJZ2"/>
<comment type="similarity">
    <text evidence="1">Belongs to the short-chain dehydrogenases/reductases (SDR) family.</text>
</comment>
<evidence type="ECO:0000256" key="2">
    <source>
        <dbReference type="ARBA" id="ARBA00023002"/>
    </source>
</evidence>
<dbReference type="PANTHER" id="PTHR43639:SF1">
    <property type="entry name" value="SHORT-CHAIN DEHYDROGENASE_REDUCTASE FAMILY PROTEIN"/>
    <property type="match status" value="1"/>
</dbReference>
<dbReference type="RefSeq" id="WP_121099041.1">
    <property type="nucleotide sequence ID" value="NZ_RBII01000001.1"/>
</dbReference>